<feature type="transmembrane region" description="Helical" evidence="1">
    <location>
        <begin position="353"/>
        <end position="373"/>
    </location>
</feature>
<evidence type="ECO:0000313" key="2">
    <source>
        <dbReference type="EMBL" id="SHI46083.1"/>
    </source>
</evidence>
<dbReference type="PANTHER" id="PTHR32063">
    <property type="match status" value="1"/>
</dbReference>
<dbReference type="Gene3D" id="3.30.70.1440">
    <property type="entry name" value="Multidrug efflux transporter AcrB pore domain"/>
    <property type="match status" value="1"/>
</dbReference>
<accession>A0A1M6BCA5</accession>
<evidence type="ECO:0000313" key="3">
    <source>
        <dbReference type="Proteomes" id="UP000183982"/>
    </source>
</evidence>
<dbReference type="InterPro" id="IPR001036">
    <property type="entry name" value="Acrflvin-R"/>
</dbReference>
<keyword evidence="1" id="KW-0472">Membrane</keyword>
<dbReference type="SUPFAM" id="SSF82866">
    <property type="entry name" value="Multidrug efflux transporter AcrB transmembrane domain"/>
    <property type="match status" value="2"/>
</dbReference>
<feature type="transmembrane region" description="Helical" evidence="1">
    <location>
        <begin position="956"/>
        <end position="975"/>
    </location>
</feature>
<reference evidence="3" key="1">
    <citation type="submission" date="2016-11" db="EMBL/GenBank/DDBJ databases">
        <authorList>
            <person name="Varghese N."/>
            <person name="Submissions S."/>
        </authorList>
    </citation>
    <scope>NUCLEOTIDE SEQUENCE [LARGE SCALE GENOMIC DNA]</scope>
    <source>
        <strain evidence="3">DSM 100564</strain>
    </source>
</reference>
<evidence type="ECO:0000256" key="1">
    <source>
        <dbReference type="SAM" id="Phobius"/>
    </source>
</evidence>
<dbReference type="Gene3D" id="3.30.2090.10">
    <property type="entry name" value="Multidrug efflux transporter AcrB TolC docking domain, DN and DC subdomains"/>
    <property type="match status" value="2"/>
</dbReference>
<proteinExistence type="predicted"/>
<dbReference type="RefSeq" id="WP_073248439.1">
    <property type="nucleotide sequence ID" value="NZ_FQZQ01000001.1"/>
</dbReference>
<protein>
    <submittedName>
        <fullName evidence="2">Multidrug efflux pump subunit AcrB</fullName>
    </submittedName>
</protein>
<dbReference type="Proteomes" id="UP000183982">
    <property type="component" value="Unassembled WGS sequence"/>
</dbReference>
<dbReference type="AlphaFoldDB" id="A0A1M6BCA5"/>
<feature type="transmembrane region" description="Helical" evidence="1">
    <location>
        <begin position="12"/>
        <end position="30"/>
    </location>
</feature>
<feature type="transmembrane region" description="Helical" evidence="1">
    <location>
        <begin position="325"/>
        <end position="346"/>
    </location>
</feature>
<feature type="transmembrane region" description="Helical" evidence="1">
    <location>
        <begin position="517"/>
        <end position="539"/>
    </location>
</feature>
<dbReference type="SUPFAM" id="SSF82693">
    <property type="entry name" value="Multidrug efflux transporter AcrB pore domain, PN1, PN2, PC1 and PC2 subdomains"/>
    <property type="match status" value="1"/>
</dbReference>
<dbReference type="Gene3D" id="3.30.70.1320">
    <property type="entry name" value="Multidrug efflux transporter AcrB pore domain like"/>
    <property type="match status" value="1"/>
</dbReference>
<feature type="transmembrane region" description="Helical" evidence="1">
    <location>
        <begin position="885"/>
        <end position="907"/>
    </location>
</feature>
<dbReference type="PRINTS" id="PR00702">
    <property type="entry name" value="ACRIFLAVINRP"/>
</dbReference>
<feature type="transmembrane region" description="Helical" evidence="1">
    <location>
        <begin position="859"/>
        <end position="878"/>
    </location>
</feature>
<keyword evidence="1" id="KW-0812">Transmembrane</keyword>
<keyword evidence="1" id="KW-1133">Transmembrane helix</keyword>
<dbReference type="EMBL" id="FQZQ01000001">
    <property type="protein sequence ID" value="SHI46083.1"/>
    <property type="molecule type" value="Genomic_DNA"/>
</dbReference>
<sequence>MIAYFTRHPVAANLALIGVSLMGIFAVLGMERESFPEFTATNVSVSVQYPGASAGDVDEQVCIVLDSALGAVDNLEDFECLSVENRATATLKMAENGDIGQFYNDISSEVSSINDLPDDAELPSVSILGQTEVIASIAVSGIDSRESLIQFADEFADEVASLSMIATANVSGISNAEYRISFDQLALRRYGISPKDLADAVAARSLRAPLGTVSTTGRDVTLRFYDAQRSITDLENLVLLESTDGGIVRLIDVAKVHLTDESPEIQSFIDGDRAAIIQVAKTKSDDAIKAFAQVEEMIKKAESQYPAPFRISVVNNLTEAVDSRISLVLGNSVVSIALVVLVMCLFFSISEAIWISFALPFSFLGGIFLMSQVGMTINIISLIGLLMAIGLIMDDSIVIADNIAKWRRKLGPREAAIKGTLEVMPGVVSSFLTTSCVFGPLMFLSGETGKVLQVIPVVLLLTMATSLIEAFLILPHHMSHTTADPEVNARRLIPRTLDRIRDGFVIPTAALFVRWRYATLGTVFAILIVSVGFLASGLIKVVGFPETEGDTVEARIALTSGLPIERTQAAVAHLVKGIEQVDRELTPNTTDGAPLVERVLVRYATNQDVKDNGAYTATITVDLLDSELRNVTADDVLAAWKLAAGPIPDLAQNNFTQVAGGPGGHDLDVELASRDLEQLEAASNALLTALVSRDDVTEAYQDFSAGRPEIRLSLSEFGYVSGLTPQAISAQLRAAFSGTETDSFRQNESDVSIRVELGNTVPTLADLEQFPLTLPGGDQVALSTVAKIEHTGAYAQITRKNGRAIARIIGKIDRSATTSTAISSVVTDQLGPLLHERFPDVTIGIGGATEEQQKTQTSIATALLTGLVGVYLILAFQFHSYTLPFMVMLSIPFALIGTIFGHFAMGLDISMPSFIGFASLAGVVVNNAILFLTFFEAEIEGDDYLTAAVEAVRHRFRPVVLSFSTTFAGLLPMLFETSPHAQVLVPLVTAVAFGLMASTLLVIFVFPSILGIYFDIVDVRKWLSKRNGPHKKAGKLQDVQV</sequence>
<gene>
    <name evidence="2" type="ORF">SAMN05444000_101179</name>
</gene>
<keyword evidence="3" id="KW-1185">Reference proteome</keyword>
<dbReference type="SUPFAM" id="SSF82714">
    <property type="entry name" value="Multidrug efflux transporter AcrB TolC docking domain, DN and DC subdomains"/>
    <property type="match status" value="2"/>
</dbReference>
<feature type="transmembrane region" description="Helical" evidence="1">
    <location>
        <begin position="987"/>
        <end position="1016"/>
    </location>
</feature>
<feature type="transmembrane region" description="Helical" evidence="1">
    <location>
        <begin position="379"/>
        <end position="400"/>
    </location>
</feature>
<dbReference type="Pfam" id="PF00873">
    <property type="entry name" value="ACR_tran"/>
    <property type="match status" value="1"/>
</dbReference>
<organism evidence="2 3">
    <name type="scientific">Shimia gijangensis</name>
    <dbReference type="NCBI Taxonomy" id="1470563"/>
    <lineage>
        <taxon>Bacteria</taxon>
        <taxon>Pseudomonadati</taxon>
        <taxon>Pseudomonadota</taxon>
        <taxon>Alphaproteobacteria</taxon>
        <taxon>Rhodobacterales</taxon>
        <taxon>Roseobacteraceae</taxon>
    </lineage>
</organism>
<dbReference type="OrthoDB" id="174266at2"/>
<name>A0A1M6BCA5_9RHOB</name>
<dbReference type="GO" id="GO:0042910">
    <property type="term" value="F:xenobiotic transmembrane transporter activity"/>
    <property type="evidence" value="ECO:0007669"/>
    <property type="project" value="TreeGrafter"/>
</dbReference>
<feature type="transmembrane region" description="Helical" evidence="1">
    <location>
        <begin position="913"/>
        <end position="935"/>
    </location>
</feature>
<dbReference type="STRING" id="1470563.SAMN05444000_101179"/>
<dbReference type="PANTHER" id="PTHR32063:SF33">
    <property type="entry name" value="RND SUPERFAMILY EFFLUX PUMP PERMEASE COMPONENT"/>
    <property type="match status" value="1"/>
</dbReference>
<dbReference type="InterPro" id="IPR027463">
    <property type="entry name" value="AcrB_DN_DC_subdom"/>
</dbReference>
<feature type="transmembrane region" description="Helical" evidence="1">
    <location>
        <begin position="451"/>
        <end position="474"/>
    </location>
</feature>
<dbReference type="Gene3D" id="3.30.70.1430">
    <property type="entry name" value="Multidrug efflux transporter AcrB pore domain"/>
    <property type="match status" value="2"/>
</dbReference>
<dbReference type="GO" id="GO:0005886">
    <property type="term" value="C:plasma membrane"/>
    <property type="evidence" value="ECO:0007669"/>
    <property type="project" value="TreeGrafter"/>
</dbReference>
<dbReference type="Gene3D" id="1.20.1640.10">
    <property type="entry name" value="Multidrug efflux transporter AcrB transmembrane domain"/>
    <property type="match status" value="2"/>
</dbReference>